<evidence type="ECO:0000256" key="2">
    <source>
        <dbReference type="ARBA" id="ARBA00022517"/>
    </source>
</evidence>
<evidence type="ECO:0000256" key="3">
    <source>
        <dbReference type="HAMAP-Rule" id="MF_01077"/>
    </source>
</evidence>
<protein>
    <recommendedName>
        <fullName evidence="3">Ribosome maturation factor RimP</fullName>
    </recommendedName>
</protein>
<dbReference type="RefSeq" id="WP_090331751.1">
    <property type="nucleotide sequence ID" value="NZ_FNXY01000001.1"/>
</dbReference>
<dbReference type="InterPro" id="IPR003728">
    <property type="entry name" value="Ribosome_maturation_RimP"/>
</dbReference>
<keyword evidence="1 3" id="KW-0963">Cytoplasm</keyword>
<dbReference type="SUPFAM" id="SSF75420">
    <property type="entry name" value="YhbC-like, N-terminal domain"/>
    <property type="match status" value="1"/>
</dbReference>
<evidence type="ECO:0000313" key="6">
    <source>
        <dbReference type="EMBL" id="SEI42173.1"/>
    </source>
</evidence>
<accession>A0A1H6QEM1</accession>
<dbReference type="STRING" id="408657.SAMN04487995_0583"/>
<organism evidence="6 7">
    <name type="scientific">Dyadobacter koreensis</name>
    <dbReference type="NCBI Taxonomy" id="408657"/>
    <lineage>
        <taxon>Bacteria</taxon>
        <taxon>Pseudomonadati</taxon>
        <taxon>Bacteroidota</taxon>
        <taxon>Cytophagia</taxon>
        <taxon>Cytophagales</taxon>
        <taxon>Spirosomataceae</taxon>
        <taxon>Dyadobacter</taxon>
    </lineage>
</organism>
<dbReference type="GO" id="GO:0000028">
    <property type="term" value="P:ribosomal small subunit assembly"/>
    <property type="evidence" value="ECO:0007669"/>
    <property type="project" value="TreeGrafter"/>
</dbReference>
<evidence type="ECO:0000259" key="5">
    <source>
        <dbReference type="Pfam" id="PF17384"/>
    </source>
</evidence>
<dbReference type="InterPro" id="IPR035956">
    <property type="entry name" value="RimP_N_sf"/>
</dbReference>
<dbReference type="GO" id="GO:0006412">
    <property type="term" value="P:translation"/>
    <property type="evidence" value="ECO:0007669"/>
    <property type="project" value="TreeGrafter"/>
</dbReference>
<comment type="subcellular location">
    <subcellularLocation>
        <location evidence="3">Cytoplasm</location>
    </subcellularLocation>
</comment>
<keyword evidence="2 3" id="KW-0690">Ribosome biogenesis</keyword>
<feature type="domain" description="Ribosome maturation factor RimP N-terminal" evidence="4">
    <location>
        <begin position="10"/>
        <end position="82"/>
    </location>
</feature>
<evidence type="ECO:0000259" key="4">
    <source>
        <dbReference type="Pfam" id="PF02576"/>
    </source>
</evidence>
<dbReference type="OrthoDB" id="9789702at2"/>
<dbReference type="InterPro" id="IPR028998">
    <property type="entry name" value="RimP_C"/>
</dbReference>
<evidence type="ECO:0000256" key="1">
    <source>
        <dbReference type="ARBA" id="ARBA00022490"/>
    </source>
</evidence>
<dbReference type="Pfam" id="PF02576">
    <property type="entry name" value="RimP_N"/>
    <property type="match status" value="1"/>
</dbReference>
<dbReference type="Pfam" id="PF17384">
    <property type="entry name" value="DUF150_C"/>
    <property type="match status" value="1"/>
</dbReference>
<feature type="domain" description="Ribosome maturation factor RimP C-terminal" evidence="5">
    <location>
        <begin position="85"/>
        <end position="159"/>
    </location>
</feature>
<dbReference type="AlphaFoldDB" id="A0A1H6QEM1"/>
<dbReference type="Proteomes" id="UP000199532">
    <property type="component" value="Unassembled WGS sequence"/>
</dbReference>
<proteinExistence type="inferred from homology"/>
<reference evidence="6 7" key="1">
    <citation type="submission" date="2016-10" db="EMBL/GenBank/DDBJ databases">
        <authorList>
            <person name="de Groot N.N."/>
        </authorList>
    </citation>
    <scope>NUCLEOTIDE SEQUENCE [LARGE SCALE GENOMIC DNA]</scope>
    <source>
        <strain evidence="6 7">DSM 19938</strain>
    </source>
</reference>
<dbReference type="EMBL" id="FNXY01000001">
    <property type="protein sequence ID" value="SEI42173.1"/>
    <property type="molecule type" value="Genomic_DNA"/>
</dbReference>
<dbReference type="HAMAP" id="MF_01077">
    <property type="entry name" value="RimP"/>
    <property type="match status" value="1"/>
</dbReference>
<dbReference type="PANTHER" id="PTHR33867:SF1">
    <property type="entry name" value="RIBOSOME MATURATION FACTOR RIMP"/>
    <property type="match status" value="1"/>
</dbReference>
<sequence>MTIKEHLEVLLAPFLEEGNYFLVDIQIKASKVSQKVTILVDKDEGITIQECTSISRRLAKQLEELEVFAEAYTLEVSSPGLDQPLVLLRQYLKNLGRNLKVTLKTGESISGQLIEAKEESITLQLPEPKKKSKTPVDEASLKREIPVDQISKALVEISFKNL</sequence>
<dbReference type="GO" id="GO:0005829">
    <property type="term" value="C:cytosol"/>
    <property type="evidence" value="ECO:0007669"/>
    <property type="project" value="TreeGrafter"/>
</dbReference>
<comment type="similarity">
    <text evidence="3">Belongs to the RimP family.</text>
</comment>
<comment type="function">
    <text evidence="3">Required for maturation of 30S ribosomal subunits.</text>
</comment>
<dbReference type="Gene3D" id="3.30.300.70">
    <property type="entry name" value="RimP-like superfamily, N-terminal"/>
    <property type="match status" value="1"/>
</dbReference>
<dbReference type="PANTHER" id="PTHR33867">
    <property type="entry name" value="RIBOSOME MATURATION FACTOR RIMP"/>
    <property type="match status" value="1"/>
</dbReference>
<keyword evidence="7" id="KW-1185">Reference proteome</keyword>
<evidence type="ECO:0000313" key="7">
    <source>
        <dbReference type="Proteomes" id="UP000199532"/>
    </source>
</evidence>
<name>A0A1H6QEM1_9BACT</name>
<gene>
    <name evidence="3" type="primary">rimP</name>
    <name evidence="6" type="ORF">SAMN04487995_0583</name>
</gene>
<dbReference type="InterPro" id="IPR028989">
    <property type="entry name" value="RimP_N"/>
</dbReference>